<evidence type="ECO:0000256" key="3">
    <source>
        <dbReference type="ARBA" id="ARBA00022692"/>
    </source>
</evidence>
<dbReference type="InterPro" id="IPR036640">
    <property type="entry name" value="ABC1_TM_sf"/>
</dbReference>
<feature type="transmembrane region" description="Helical" evidence="8">
    <location>
        <begin position="252"/>
        <end position="277"/>
    </location>
</feature>
<evidence type="ECO:0008006" key="13">
    <source>
        <dbReference type="Google" id="ProtNLM"/>
    </source>
</evidence>
<dbReference type="CDD" id="cd03249">
    <property type="entry name" value="ABC_MTABC3_MDL1_MDL2"/>
    <property type="match status" value="1"/>
</dbReference>
<evidence type="ECO:0000256" key="4">
    <source>
        <dbReference type="ARBA" id="ARBA00022741"/>
    </source>
</evidence>
<comment type="subcellular location">
    <subcellularLocation>
        <location evidence="1">Membrane</location>
        <topology evidence="1">Multi-pass membrane protein</topology>
    </subcellularLocation>
</comment>
<dbReference type="Proteomes" id="UP000695562">
    <property type="component" value="Unassembled WGS sequence"/>
</dbReference>
<reference evidence="11" key="1">
    <citation type="submission" date="2020-01" db="EMBL/GenBank/DDBJ databases">
        <title>Development of genomics and gene disruption for Polysphondylium violaceum indicates a role for the polyketide synthase stlB in stalk morphogenesis.</title>
        <authorList>
            <person name="Narita B."/>
            <person name="Kawabe Y."/>
            <person name="Kin K."/>
            <person name="Saito T."/>
            <person name="Gibbs R."/>
            <person name="Kuspa A."/>
            <person name="Muzny D."/>
            <person name="Queller D."/>
            <person name="Richards S."/>
            <person name="Strassman J."/>
            <person name="Sucgang R."/>
            <person name="Worley K."/>
            <person name="Schaap P."/>
        </authorList>
    </citation>
    <scope>NUCLEOTIDE SEQUENCE</scope>
    <source>
        <strain evidence="11">QSvi11</strain>
    </source>
</reference>
<evidence type="ECO:0000313" key="11">
    <source>
        <dbReference type="EMBL" id="KAF2078094.1"/>
    </source>
</evidence>
<feature type="domain" description="ABC transporter" evidence="9">
    <location>
        <begin position="527"/>
        <end position="763"/>
    </location>
</feature>
<evidence type="ECO:0000259" key="10">
    <source>
        <dbReference type="PROSITE" id="PS50929"/>
    </source>
</evidence>
<dbReference type="FunFam" id="3.40.50.300:FF:000916">
    <property type="entry name" value="ABC transporter B family member 9"/>
    <property type="match status" value="1"/>
</dbReference>
<dbReference type="SUPFAM" id="SSF90123">
    <property type="entry name" value="ABC transporter transmembrane region"/>
    <property type="match status" value="1"/>
</dbReference>
<dbReference type="CDD" id="cd18574">
    <property type="entry name" value="ABC_6TM_ABCB8_like"/>
    <property type="match status" value="1"/>
</dbReference>
<dbReference type="GO" id="GO:0005743">
    <property type="term" value="C:mitochondrial inner membrane"/>
    <property type="evidence" value="ECO:0007669"/>
    <property type="project" value="TreeGrafter"/>
</dbReference>
<keyword evidence="2" id="KW-0813">Transport</keyword>
<dbReference type="PROSITE" id="PS50929">
    <property type="entry name" value="ABC_TM1F"/>
    <property type="match status" value="1"/>
</dbReference>
<dbReference type="PANTHER" id="PTHR43394">
    <property type="entry name" value="ATP-DEPENDENT PERMEASE MDL1, MITOCHONDRIAL"/>
    <property type="match status" value="1"/>
</dbReference>
<dbReference type="InterPro" id="IPR039421">
    <property type="entry name" value="Type_1_exporter"/>
</dbReference>
<evidence type="ECO:0000256" key="5">
    <source>
        <dbReference type="ARBA" id="ARBA00022840"/>
    </source>
</evidence>
<dbReference type="InterPro" id="IPR017871">
    <property type="entry name" value="ABC_transporter-like_CS"/>
</dbReference>
<evidence type="ECO:0000256" key="6">
    <source>
        <dbReference type="ARBA" id="ARBA00022989"/>
    </source>
</evidence>
<dbReference type="Gene3D" id="1.20.1560.10">
    <property type="entry name" value="ABC transporter type 1, transmembrane domain"/>
    <property type="match status" value="1"/>
</dbReference>
<dbReference type="InterPro" id="IPR011527">
    <property type="entry name" value="ABC1_TM_dom"/>
</dbReference>
<dbReference type="PANTHER" id="PTHR43394:SF1">
    <property type="entry name" value="ATP-BINDING CASSETTE SUB-FAMILY B MEMBER 10, MITOCHONDRIAL"/>
    <property type="match status" value="1"/>
</dbReference>
<feature type="domain" description="ABC transmembrane type-1" evidence="10">
    <location>
        <begin position="216"/>
        <end position="494"/>
    </location>
</feature>
<dbReference type="PIRSF" id="PIRSF002773">
    <property type="entry name" value="ABC_prm/ATPase_B"/>
    <property type="match status" value="1"/>
</dbReference>
<keyword evidence="7 8" id="KW-0472">Membrane</keyword>
<keyword evidence="4" id="KW-0547">Nucleotide-binding</keyword>
<dbReference type="GO" id="GO:0015421">
    <property type="term" value="F:ABC-type oligopeptide transporter activity"/>
    <property type="evidence" value="ECO:0007669"/>
    <property type="project" value="TreeGrafter"/>
</dbReference>
<dbReference type="Pfam" id="PF00664">
    <property type="entry name" value="ABC_membrane"/>
    <property type="match status" value="1"/>
</dbReference>
<dbReference type="SUPFAM" id="SSF52540">
    <property type="entry name" value="P-loop containing nucleoside triphosphate hydrolases"/>
    <property type="match status" value="1"/>
</dbReference>
<evidence type="ECO:0000256" key="7">
    <source>
        <dbReference type="ARBA" id="ARBA00023136"/>
    </source>
</evidence>
<evidence type="ECO:0000256" key="2">
    <source>
        <dbReference type="ARBA" id="ARBA00022448"/>
    </source>
</evidence>
<dbReference type="PROSITE" id="PS50893">
    <property type="entry name" value="ABC_TRANSPORTER_2"/>
    <property type="match status" value="1"/>
</dbReference>
<dbReference type="SMART" id="SM00382">
    <property type="entry name" value="AAA"/>
    <property type="match status" value="1"/>
</dbReference>
<dbReference type="InterPro" id="IPR003439">
    <property type="entry name" value="ABC_transporter-like_ATP-bd"/>
</dbReference>
<dbReference type="GO" id="GO:0090374">
    <property type="term" value="P:oligopeptide export from mitochondrion"/>
    <property type="evidence" value="ECO:0007669"/>
    <property type="project" value="TreeGrafter"/>
</dbReference>
<keyword evidence="6 8" id="KW-1133">Transmembrane helix</keyword>
<accession>A0A8J4Q3C1</accession>
<dbReference type="InterPro" id="IPR003593">
    <property type="entry name" value="AAA+_ATPase"/>
</dbReference>
<dbReference type="AlphaFoldDB" id="A0A8J4Q3C1"/>
<comment type="caution">
    <text evidence="11">The sequence shown here is derived from an EMBL/GenBank/DDBJ whole genome shotgun (WGS) entry which is preliminary data.</text>
</comment>
<evidence type="ECO:0000313" key="12">
    <source>
        <dbReference type="Proteomes" id="UP000695562"/>
    </source>
</evidence>
<evidence type="ECO:0000259" key="9">
    <source>
        <dbReference type="PROSITE" id="PS50893"/>
    </source>
</evidence>
<proteinExistence type="predicted"/>
<dbReference type="InterPro" id="IPR027417">
    <property type="entry name" value="P-loop_NTPase"/>
</dbReference>
<dbReference type="GO" id="GO:0016887">
    <property type="term" value="F:ATP hydrolysis activity"/>
    <property type="evidence" value="ECO:0007669"/>
    <property type="project" value="InterPro"/>
</dbReference>
<keyword evidence="3 8" id="KW-0812">Transmembrane</keyword>
<dbReference type="OrthoDB" id="6500128at2759"/>
<dbReference type="GO" id="GO:0005524">
    <property type="term" value="F:ATP binding"/>
    <property type="evidence" value="ECO:0007669"/>
    <property type="project" value="UniProtKB-KW"/>
</dbReference>
<name>A0A8J4Q3C1_9MYCE</name>
<dbReference type="FunFam" id="1.20.1560.10:FF:000215">
    <property type="entry name" value="ABC transporter B family member 4"/>
    <property type="match status" value="1"/>
</dbReference>
<dbReference type="EMBL" id="AJWJ01000011">
    <property type="protein sequence ID" value="KAF2078094.1"/>
    <property type="molecule type" value="Genomic_DNA"/>
</dbReference>
<evidence type="ECO:0000256" key="8">
    <source>
        <dbReference type="SAM" id="Phobius"/>
    </source>
</evidence>
<protein>
    <recommendedName>
        <fullName evidence="13">ABC transporter B family protein</fullName>
    </recommendedName>
</protein>
<keyword evidence="5" id="KW-0067">ATP-binding</keyword>
<dbReference type="PROSITE" id="PS00211">
    <property type="entry name" value="ABC_TRANSPORTER_1"/>
    <property type="match status" value="1"/>
</dbReference>
<dbReference type="Pfam" id="PF00005">
    <property type="entry name" value="ABC_tran"/>
    <property type="match status" value="1"/>
</dbReference>
<evidence type="ECO:0000256" key="1">
    <source>
        <dbReference type="ARBA" id="ARBA00004141"/>
    </source>
</evidence>
<organism evidence="11 12">
    <name type="scientific">Polysphondylium violaceum</name>
    <dbReference type="NCBI Taxonomy" id="133409"/>
    <lineage>
        <taxon>Eukaryota</taxon>
        <taxon>Amoebozoa</taxon>
        <taxon>Evosea</taxon>
        <taxon>Eumycetozoa</taxon>
        <taxon>Dictyostelia</taxon>
        <taxon>Dictyosteliales</taxon>
        <taxon>Dictyosteliaceae</taxon>
        <taxon>Polysphondylium</taxon>
    </lineage>
</organism>
<sequence length="770" mass="84438">MMLSLITRNSKSIVGNKKLYSHGISSINKPNLANGGEIGKKRIDLNLSNNNDNNKNSNIKLIGQRLNNNNNHIHKPSIPTSSILSIKNSLINGIIGNSNNNNSIRLFSTTSSSNNSNNNSSNNNNNYNFKSSFKLNFNVIDGVIIVGCTYFILKFYNDRIGVVFCEETNTIPSKEIFIPFKEDGDDEQEVGERHKPLSPFQLFWKTIGNDIWMFCFGVVTAFLSSWIGLQIPKVFGKLIDSTKSGSSLTQPALHAVAILVIQASLNFLYSTLISIACERYSAKLRNTLFESMLEQEIAFYDKNSTGDLLNRISSDVQLVRSALKHSVSLGVKSIGQIVGGTISLFLISPKLSLGMLTILPAMVGVGTFYAGWLKSLSLRSQAAQAQSTSVAEEAMSNIRTVVAFSNQEYESQRFAEKNKKSLSLATESGIQIGIFQGVTSMALSSISLLVYWYGGTLVSAGEMTSGQLTSFIIHTMNMQNSFSQLSILFTQIMSAMGGMTRITELINKTPAIESGVGIKRNTVVGDIQFRDVQFSYPARPHIQVLKGLNLDIKQGQVVALAGPSGGGKSTIASLLERFYDVDGGEILIDGVPIKKINAKWLRNHIGIVSQEPSLFATTIIENLRYGCPEATEQQVMEAAKLANAHQFIESFPLGYNTIVGERGIQLSGGQKQRIAIARAILKNPQIIILDEATSALDSESEHLVQEALQNLMKGRTTLIIAHRLSTVQNADAIAVVKHGVIVEYGSHSQLMAKKQLYYQLVQRQLSLKDE</sequence>
<keyword evidence="12" id="KW-1185">Reference proteome</keyword>
<dbReference type="Gene3D" id="3.40.50.300">
    <property type="entry name" value="P-loop containing nucleotide triphosphate hydrolases"/>
    <property type="match status" value="1"/>
</dbReference>
<feature type="transmembrane region" description="Helical" evidence="8">
    <location>
        <begin position="211"/>
        <end position="232"/>
    </location>
</feature>
<gene>
    <name evidence="11" type="ORF">CYY_000565</name>
</gene>
<feature type="transmembrane region" description="Helical" evidence="8">
    <location>
        <begin position="353"/>
        <end position="372"/>
    </location>
</feature>